<name>A0ABD2VY51_9HYME</name>
<dbReference type="PANTHER" id="PTHR47326:SF1">
    <property type="entry name" value="HTH PSQ-TYPE DOMAIN-CONTAINING PROTEIN"/>
    <property type="match status" value="1"/>
</dbReference>
<dbReference type="PANTHER" id="PTHR47326">
    <property type="entry name" value="TRANSPOSABLE ELEMENT TC3 TRANSPOSASE-LIKE PROTEIN"/>
    <property type="match status" value="1"/>
</dbReference>
<protein>
    <recommendedName>
        <fullName evidence="3">Tc1-like transposase DDE domain-containing protein</fullName>
    </recommendedName>
</protein>
<evidence type="ECO:0008006" key="3">
    <source>
        <dbReference type="Google" id="ProtNLM"/>
    </source>
</evidence>
<proteinExistence type="predicted"/>
<evidence type="ECO:0000313" key="2">
    <source>
        <dbReference type="Proteomes" id="UP001627154"/>
    </source>
</evidence>
<organism evidence="1 2">
    <name type="scientific">Trichogramma kaykai</name>
    <dbReference type="NCBI Taxonomy" id="54128"/>
    <lineage>
        <taxon>Eukaryota</taxon>
        <taxon>Metazoa</taxon>
        <taxon>Ecdysozoa</taxon>
        <taxon>Arthropoda</taxon>
        <taxon>Hexapoda</taxon>
        <taxon>Insecta</taxon>
        <taxon>Pterygota</taxon>
        <taxon>Neoptera</taxon>
        <taxon>Endopterygota</taxon>
        <taxon>Hymenoptera</taxon>
        <taxon>Apocrita</taxon>
        <taxon>Proctotrupomorpha</taxon>
        <taxon>Chalcidoidea</taxon>
        <taxon>Trichogrammatidae</taxon>
        <taxon>Trichogramma</taxon>
    </lineage>
</organism>
<dbReference type="Gene3D" id="3.30.420.10">
    <property type="entry name" value="Ribonuclease H-like superfamily/Ribonuclease H"/>
    <property type="match status" value="1"/>
</dbReference>
<dbReference type="AlphaFoldDB" id="A0ABD2VY51"/>
<gene>
    <name evidence="1" type="ORF">TKK_018953</name>
</gene>
<accession>A0ABD2VY51</accession>
<dbReference type="Proteomes" id="UP001627154">
    <property type="component" value="Unassembled WGS sequence"/>
</dbReference>
<dbReference type="InterPro" id="IPR036397">
    <property type="entry name" value="RNaseH_sf"/>
</dbReference>
<comment type="caution">
    <text evidence="1">The sequence shown here is derived from an EMBL/GenBank/DDBJ whole genome shotgun (WGS) entry which is preliminary data.</text>
</comment>
<keyword evidence="2" id="KW-1185">Reference proteome</keyword>
<dbReference type="EMBL" id="JBJJXI010000157">
    <property type="protein sequence ID" value="KAL3385381.1"/>
    <property type="molecule type" value="Genomic_DNA"/>
</dbReference>
<evidence type="ECO:0000313" key="1">
    <source>
        <dbReference type="EMBL" id="KAL3385381.1"/>
    </source>
</evidence>
<sequence>MGRYMVGNRLLGPVLCEAAFDGESYLEFLNVDFSELLDENFTRGQQRELVLMHDGAPAHWAAPVLDYLDEHWTQRWIGRYGPVAWPPRSPDLNPLDYFHWGVYHYGAPDSLEELRNRIEEYADAIPPESIQRSTRTSN</sequence>
<reference evidence="1 2" key="1">
    <citation type="journal article" date="2024" name="bioRxiv">
        <title>A reference genome for Trichogramma kaykai: A tiny desert-dwelling parasitoid wasp with competing sex-ratio distorters.</title>
        <authorList>
            <person name="Culotta J."/>
            <person name="Lindsey A.R."/>
        </authorList>
    </citation>
    <scope>NUCLEOTIDE SEQUENCE [LARGE SCALE GENOMIC DNA]</scope>
    <source>
        <strain evidence="1 2">KSX58</strain>
    </source>
</reference>